<name>A0AA39XSE6_9PEZI</name>
<proteinExistence type="predicted"/>
<keyword evidence="3" id="KW-1185">Reference proteome</keyword>
<comment type="caution">
    <text evidence="2">The sequence shown here is derived from an EMBL/GenBank/DDBJ whole genome shotgun (WGS) entry which is preliminary data.</text>
</comment>
<feature type="domain" description="Heterokaryon incompatibility" evidence="1">
    <location>
        <begin position="181"/>
        <end position="247"/>
    </location>
</feature>
<evidence type="ECO:0000313" key="2">
    <source>
        <dbReference type="EMBL" id="KAK0639374.1"/>
    </source>
</evidence>
<accession>A0AA39XSE6</accession>
<organism evidence="2 3">
    <name type="scientific">Cercophora newfieldiana</name>
    <dbReference type="NCBI Taxonomy" id="92897"/>
    <lineage>
        <taxon>Eukaryota</taxon>
        <taxon>Fungi</taxon>
        <taxon>Dikarya</taxon>
        <taxon>Ascomycota</taxon>
        <taxon>Pezizomycotina</taxon>
        <taxon>Sordariomycetes</taxon>
        <taxon>Sordariomycetidae</taxon>
        <taxon>Sordariales</taxon>
        <taxon>Lasiosphaeriaceae</taxon>
        <taxon>Cercophora</taxon>
    </lineage>
</organism>
<dbReference type="Proteomes" id="UP001174936">
    <property type="component" value="Unassembled WGS sequence"/>
</dbReference>
<evidence type="ECO:0000259" key="1">
    <source>
        <dbReference type="Pfam" id="PF06985"/>
    </source>
</evidence>
<sequence>MGRKKAFSGCMVTARLTANPFIFGTQPGGIDPFSKPVDLPNLKTLVRQRNFSDVDLGRNTQLKRREPYHPDSRMWTAQSGMGELDLRFRNVGGLGGLVVSIVFIVTPPQWCNMPRAQVGQPVANSDMARTWLAQCQEHEGCKGTWELSYTPTRLLDLGEPSDDLTVRLVETQRTPIKGGGYVALSHCWGPPHLRPTRTTKALLPEFLKGIPFESLPLSFKDAIKFCRKLGFRYLWINSLYIIQDNHND</sequence>
<evidence type="ECO:0000313" key="3">
    <source>
        <dbReference type="Proteomes" id="UP001174936"/>
    </source>
</evidence>
<dbReference type="PANTHER" id="PTHR33112">
    <property type="entry name" value="DOMAIN PROTEIN, PUTATIVE-RELATED"/>
    <property type="match status" value="1"/>
</dbReference>
<dbReference type="PANTHER" id="PTHR33112:SF16">
    <property type="entry name" value="HETEROKARYON INCOMPATIBILITY DOMAIN-CONTAINING PROTEIN"/>
    <property type="match status" value="1"/>
</dbReference>
<dbReference type="Pfam" id="PF06985">
    <property type="entry name" value="HET"/>
    <property type="match status" value="1"/>
</dbReference>
<dbReference type="AlphaFoldDB" id="A0AA39XSE6"/>
<dbReference type="EMBL" id="JAULSV010000007">
    <property type="protein sequence ID" value="KAK0639374.1"/>
    <property type="molecule type" value="Genomic_DNA"/>
</dbReference>
<dbReference type="InterPro" id="IPR010730">
    <property type="entry name" value="HET"/>
</dbReference>
<gene>
    <name evidence="2" type="ORF">B0T16DRAFT_243209</name>
</gene>
<reference evidence="2" key="1">
    <citation type="submission" date="2023-06" db="EMBL/GenBank/DDBJ databases">
        <title>Genome-scale phylogeny and comparative genomics of the fungal order Sordariales.</title>
        <authorList>
            <consortium name="Lawrence Berkeley National Laboratory"/>
            <person name="Hensen N."/>
            <person name="Bonometti L."/>
            <person name="Westerberg I."/>
            <person name="Brannstrom I.O."/>
            <person name="Guillou S."/>
            <person name="Cros-Aarteil S."/>
            <person name="Calhoun S."/>
            <person name="Haridas S."/>
            <person name="Kuo A."/>
            <person name="Mondo S."/>
            <person name="Pangilinan J."/>
            <person name="Riley R."/>
            <person name="Labutti K."/>
            <person name="Andreopoulos B."/>
            <person name="Lipzen A."/>
            <person name="Chen C."/>
            <person name="Yanf M."/>
            <person name="Daum C."/>
            <person name="Ng V."/>
            <person name="Clum A."/>
            <person name="Steindorff A."/>
            <person name="Ohm R."/>
            <person name="Martin F."/>
            <person name="Silar P."/>
            <person name="Natvig D."/>
            <person name="Lalanne C."/>
            <person name="Gautier V."/>
            <person name="Ament-Velasquez S.L."/>
            <person name="Kruys A."/>
            <person name="Hutchinson M.I."/>
            <person name="Powell A.J."/>
            <person name="Barry K."/>
            <person name="Miller A.N."/>
            <person name="Grigoriev I.V."/>
            <person name="Debuchy R."/>
            <person name="Gladieux P."/>
            <person name="Thoren M.H."/>
            <person name="Johannesson H."/>
        </authorList>
    </citation>
    <scope>NUCLEOTIDE SEQUENCE</scope>
    <source>
        <strain evidence="2">SMH2532-1</strain>
    </source>
</reference>
<protein>
    <recommendedName>
        <fullName evidence="1">Heterokaryon incompatibility domain-containing protein</fullName>
    </recommendedName>
</protein>